<evidence type="ECO:0000313" key="7">
    <source>
        <dbReference type="EMBL" id="SNT60761.1"/>
    </source>
</evidence>
<dbReference type="EMBL" id="FZOR01000059">
    <property type="protein sequence ID" value="SNT60761.1"/>
    <property type="molecule type" value="Genomic_DNA"/>
</dbReference>
<accession>A0A239P0V5</accession>
<evidence type="ECO:0000256" key="1">
    <source>
        <dbReference type="ARBA" id="ARBA00022741"/>
    </source>
</evidence>
<dbReference type="InterPro" id="IPR001650">
    <property type="entry name" value="Helicase_C-like"/>
</dbReference>
<dbReference type="InterPro" id="IPR050547">
    <property type="entry name" value="DEAD_box_RNA_helicases"/>
</dbReference>
<dbReference type="SMART" id="SM00490">
    <property type="entry name" value="HELICc"/>
    <property type="match status" value="1"/>
</dbReference>
<dbReference type="Proteomes" id="UP000198318">
    <property type="component" value="Unassembled WGS sequence"/>
</dbReference>
<dbReference type="AlphaFoldDB" id="A0A239P0V5"/>
<evidence type="ECO:0000256" key="2">
    <source>
        <dbReference type="ARBA" id="ARBA00022801"/>
    </source>
</evidence>
<dbReference type="GO" id="GO:0051607">
    <property type="term" value="P:defense response to virus"/>
    <property type="evidence" value="ECO:0007669"/>
    <property type="project" value="UniProtKB-KW"/>
</dbReference>
<dbReference type="PANTHER" id="PTHR47963:SF9">
    <property type="entry name" value="CRISPR-ASSOCIATED ENDONUCLEASE_HELICASE CAS3"/>
    <property type="match status" value="1"/>
</dbReference>
<protein>
    <submittedName>
        <fullName evidence="7">CRISPR-associated helicase Cas3</fullName>
    </submittedName>
</protein>
<keyword evidence="3" id="KW-0347">Helicase</keyword>
<dbReference type="GO" id="GO:0003723">
    <property type="term" value="F:RNA binding"/>
    <property type="evidence" value="ECO:0007669"/>
    <property type="project" value="TreeGrafter"/>
</dbReference>
<keyword evidence="5" id="KW-0051">Antiviral defense</keyword>
<dbReference type="NCBIfam" id="TIGR01587">
    <property type="entry name" value="cas3_core"/>
    <property type="match status" value="1"/>
</dbReference>
<evidence type="ECO:0000313" key="8">
    <source>
        <dbReference type="Proteomes" id="UP000198318"/>
    </source>
</evidence>
<evidence type="ECO:0000259" key="6">
    <source>
        <dbReference type="SMART" id="SM00490"/>
    </source>
</evidence>
<dbReference type="Gene3D" id="3.40.50.300">
    <property type="entry name" value="P-loop containing nucleotide triphosphate hydrolases"/>
    <property type="match status" value="2"/>
</dbReference>
<dbReference type="Pfam" id="PF18395">
    <property type="entry name" value="Cas3_C"/>
    <property type="match status" value="1"/>
</dbReference>
<dbReference type="SUPFAM" id="SSF52540">
    <property type="entry name" value="P-loop containing nucleoside triphosphate hydrolases"/>
    <property type="match status" value="1"/>
</dbReference>
<dbReference type="InterPro" id="IPR006474">
    <property type="entry name" value="Helicase_Cas3_CRISPR-ass_core"/>
</dbReference>
<dbReference type="Pfam" id="PF22590">
    <property type="entry name" value="Cas3-like_C_2"/>
    <property type="match status" value="1"/>
</dbReference>
<sequence>MGEGKTEAALAVAEVFAPRSGAGGVFVALPTMATGNAMFPRMLRWLRRVPDARGTALRSVMLAHSKAALNDEFGELVKAGRRAVASVDVDGDEAEWRPRGDRAASSAELVAHQWLHGRKKAMLSSFVVGTVDQLLFMGLKSRHLALRHLALAGKVVIIDEAHAYDTYMNSYLDRVLSWLGAYGVPVVVLSATLPAERRRELAEAYLGKASSELAKVQEAEGYPLLTAVEPGKPPVVEEVLPSGRRTDVHVERLGDGLDELAERLEHELADGGCALVVRNTVGRVLDTAQFLRERLPGVGVTVAHARFVDLDRTRRDSELLDLFGPPDKCAGRRPAKHIVVASQVAEQSLDIDFDLLVTDLCPIDLLLQRMGRLHRHQRGNGQCERPERLRVARCLITGADWDAVPAEPVKGSQRVYRLYALLRAAAALEPYLSDGSVVRLPEDISRLVQSAYGTERLGPPSWQDAMELAYKEHLVHQQRQREKARDFQLGTVGRPGRALVGWIDAGVGDTDDTRAGRAQVRDTRESLEVLVVQRLPDGTIRTLPWLDEGRGAREVPTDTAPPWDVARTVAACGLRLPFQFSIPEVLDQAIEELEAECVPAWQSKESHWLAGELILMLDENCEAGLAGFDLRYTRADGLEVTRAE</sequence>
<dbReference type="InterPro" id="IPR054712">
    <property type="entry name" value="Cas3-like_dom"/>
</dbReference>
<dbReference type="PANTHER" id="PTHR47963">
    <property type="entry name" value="DEAD-BOX ATP-DEPENDENT RNA HELICASE 47, MITOCHONDRIAL"/>
    <property type="match status" value="1"/>
</dbReference>
<dbReference type="GO" id="GO:0005524">
    <property type="term" value="F:ATP binding"/>
    <property type="evidence" value="ECO:0007669"/>
    <property type="project" value="UniProtKB-KW"/>
</dbReference>
<keyword evidence="4" id="KW-0067">ATP-binding</keyword>
<reference evidence="7 8" key="1">
    <citation type="submission" date="2017-06" db="EMBL/GenBank/DDBJ databases">
        <authorList>
            <person name="Kim H.J."/>
            <person name="Triplett B.A."/>
        </authorList>
    </citation>
    <scope>NUCLEOTIDE SEQUENCE [LARGE SCALE GENOMIC DNA]</scope>
    <source>
        <strain evidence="7 8">DSM 44715</strain>
    </source>
</reference>
<gene>
    <name evidence="7" type="ORF">SAMN05443665_105919</name>
</gene>
<dbReference type="InterPro" id="IPR041372">
    <property type="entry name" value="Cas3_C"/>
</dbReference>
<dbReference type="InterPro" id="IPR027417">
    <property type="entry name" value="P-loop_NTPase"/>
</dbReference>
<organism evidence="7 8">
    <name type="scientific">Actinomadura meyerae</name>
    <dbReference type="NCBI Taxonomy" id="240840"/>
    <lineage>
        <taxon>Bacteria</taxon>
        <taxon>Bacillati</taxon>
        <taxon>Actinomycetota</taxon>
        <taxon>Actinomycetes</taxon>
        <taxon>Streptosporangiales</taxon>
        <taxon>Thermomonosporaceae</taxon>
        <taxon>Actinomadura</taxon>
    </lineage>
</organism>
<dbReference type="GO" id="GO:0003724">
    <property type="term" value="F:RNA helicase activity"/>
    <property type="evidence" value="ECO:0007669"/>
    <property type="project" value="TreeGrafter"/>
</dbReference>
<keyword evidence="8" id="KW-1185">Reference proteome</keyword>
<name>A0A239P0V5_9ACTN</name>
<dbReference type="CDD" id="cd17930">
    <property type="entry name" value="DEXHc_cas3"/>
    <property type="match status" value="1"/>
</dbReference>
<evidence type="ECO:0000256" key="4">
    <source>
        <dbReference type="ARBA" id="ARBA00022840"/>
    </source>
</evidence>
<keyword evidence="1" id="KW-0547">Nucleotide-binding</keyword>
<keyword evidence="2" id="KW-0378">Hydrolase</keyword>
<evidence type="ECO:0000256" key="5">
    <source>
        <dbReference type="ARBA" id="ARBA00023118"/>
    </source>
</evidence>
<evidence type="ECO:0000256" key="3">
    <source>
        <dbReference type="ARBA" id="ARBA00022806"/>
    </source>
</evidence>
<feature type="domain" description="Helicase C-terminal" evidence="6">
    <location>
        <begin position="285"/>
        <end position="377"/>
    </location>
</feature>
<dbReference type="GO" id="GO:0016787">
    <property type="term" value="F:hydrolase activity"/>
    <property type="evidence" value="ECO:0007669"/>
    <property type="project" value="UniProtKB-KW"/>
</dbReference>
<proteinExistence type="predicted"/>